<protein>
    <submittedName>
        <fullName evidence="1">Uncharacterized protein</fullName>
    </submittedName>
</protein>
<dbReference type="EMBL" id="ABVR01000041">
    <property type="protein sequence ID" value="EEG89516.1"/>
    <property type="molecule type" value="Genomic_DNA"/>
</dbReference>
<evidence type="ECO:0000313" key="1">
    <source>
        <dbReference type="EMBL" id="EEG89516.1"/>
    </source>
</evidence>
<reference evidence="1 2" key="1">
    <citation type="submission" date="2009-02" db="EMBL/GenBank/DDBJ databases">
        <authorList>
            <person name="Fulton L."/>
            <person name="Clifton S."/>
            <person name="Fulton B."/>
            <person name="Xu J."/>
            <person name="Minx P."/>
            <person name="Pepin K.H."/>
            <person name="Johnson M."/>
            <person name="Bhonagiri V."/>
            <person name="Nash W.E."/>
            <person name="Mardis E.R."/>
            <person name="Wilson R.K."/>
        </authorList>
    </citation>
    <scope>NUCLEOTIDE SEQUENCE [LARGE SCALE GENOMIC DNA]</scope>
    <source>
        <strain evidence="1 2">ATCC 27758</strain>
    </source>
</reference>
<dbReference type="HOGENOM" id="CLU_2860025_0_0_9"/>
<reference evidence="1 2" key="2">
    <citation type="submission" date="2009-03" db="EMBL/GenBank/DDBJ databases">
        <title>Draft genome sequence of Coprococcus comes (ATCC 27758).</title>
        <authorList>
            <person name="Sudarsanam P."/>
            <person name="Ley R."/>
            <person name="Guruge J."/>
            <person name="Turnbaugh P.J."/>
            <person name="Mahowald M."/>
            <person name="Liep D."/>
            <person name="Gordon J."/>
        </authorList>
    </citation>
    <scope>NUCLEOTIDE SEQUENCE [LARGE SCALE GENOMIC DNA]</scope>
    <source>
        <strain evidence="1 2">ATCC 27758</strain>
    </source>
</reference>
<dbReference type="Proteomes" id="UP000003793">
    <property type="component" value="Unassembled WGS sequence"/>
</dbReference>
<proteinExistence type="predicted"/>
<name>C0BBP2_9FIRM</name>
<comment type="caution">
    <text evidence="1">The sequence shown here is derived from an EMBL/GenBank/DDBJ whole genome shotgun (WGS) entry which is preliminary data.</text>
</comment>
<evidence type="ECO:0000313" key="2">
    <source>
        <dbReference type="Proteomes" id="UP000003793"/>
    </source>
</evidence>
<dbReference type="AlphaFoldDB" id="C0BBP2"/>
<accession>C0BBP2</accession>
<organism evidence="1 2">
    <name type="scientific">Coprococcus comes ATCC 27758</name>
    <dbReference type="NCBI Taxonomy" id="470146"/>
    <lineage>
        <taxon>Bacteria</taxon>
        <taxon>Bacillati</taxon>
        <taxon>Bacillota</taxon>
        <taxon>Clostridia</taxon>
        <taxon>Lachnospirales</taxon>
        <taxon>Lachnospiraceae</taxon>
        <taxon>Coprococcus</taxon>
    </lineage>
</organism>
<gene>
    <name evidence="1" type="ORF">COPCOM_02500</name>
</gene>
<sequence>MIFPLLTDLLRAVLLSIIIVHLHLLVNRVTGHFHLSMHASLCYNEPIEKRMCPGIFPDKYEVNF</sequence>